<evidence type="ECO:0000313" key="2">
    <source>
        <dbReference type="WBParaSite" id="JU765_v2.g14914.t1"/>
    </source>
</evidence>
<protein>
    <submittedName>
        <fullName evidence="2">Chlorophyll a-b binding protein, chloroplastic</fullName>
    </submittedName>
</protein>
<name>A0AC34QBS0_9BILA</name>
<dbReference type="Proteomes" id="UP000887576">
    <property type="component" value="Unplaced"/>
</dbReference>
<organism evidence="1 2">
    <name type="scientific">Panagrolaimus sp. JU765</name>
    <dbReference type="NCBI Taxonomy" id="591449"/>
    <lineage>
        <taxon>Eukaryota</taxon>
        <taxon>Metazoa</taxon>
        <taxon>Ecdysozoa</taxon>
        <taxon>Nematoda</taxon>
        <taxon>Chromadorea</taxon>
        <taxon>Rhabditida</taxon>
        <taxon>Tylenchina</taxon>
        <taxon>Panagrolaimomorpha</taxon>
        <taxon>Panagrolaimoidea</taxon>
        <taxon>Panagrolaimidae</taxon>
        <taxon>Panagrolaimus</taxon>
    </lineage>
</organism>
<sequence>MADEEFSKPTYKCGTYENPKSFVNWLGLPGISDVLWWKFFSSKAPLPGKQELETELPITKPNFDEVDEVKGLSATWLGHATVVVRMNCVNFITDPVFSARASPVSFSGPSRYRPPPCQPGDLPKIHFAVISHNHYDHLDENAVKEIHENNREMTWYVPKGLEVWMRGKLPQNANICEFTWGETTEFKHGDETFKICCTPAQHWSTRNLFDRNKSLWCGWAVIGPHHKFFYTGDTGFCDKEFEILGRKYGPFDLMAIPIGCYLPRNFMKSQHIDPEEAVEIHKLVKAKHSMGIHWGTYDMGSTEKYNEPPEDFKAAAKKANLSEKEIFTIGHGETWQYEQQ</sequence>
<accession>A0AC34QBS0</accession>
<dbReference type="WBParaSite" id="JU765_v2.g14914.t1">
    <property type="protein sequence ID" value="JU765_v2.g14914.t1"/>
    <property type="gene ID" value="JU765_v2.g14914"/>
</dbReference>
<reference evidence="2" key="1">
    <citation type="submission" date="2022-11" db="UniProtKB">
        <authorList>
            <consortium name="WormBaseParasite"/>
        </authorList>
    </citation>
    <scope>IDENTIFICATION</scope>
</reference>
<proteinExistence type="predicted"/>
<evidence type="ECO:0000313" key="1">
    <source>
        <dbReference type="Proteomes" id="UP000887576"/>
    </source>
</evidence>